<sequence length="67" mass="7789">MYNSDGEASLARRPYYRRRYIIYMCLSLSGSWAVACDESCSFCSMDFLQFNSMTMTGVFHSMRKDLS</sequence>
<evidence type="ECO:0000313" key="1">
    <source>
        <dbReference type="EMBL" id="KIK02991.1"/>
    </source>
</evidence>
<reference evidence="2" key="2">
    <citation type="submission" date="2015-01" db="EMBL/GenBank/DDBJ databases">
        <title>Evolutionary Origins and Diversification of the Mycorrhizal Mutualists.</title>
        <authorList>
            <consortium name="DOE Joint Genome Institute"/>
            <consortium name="Mycorrhizal Genomics Consortium"/>
            <person name="Kohler A."/>
            <person name="Kuo A."/>
            <person name="Nagy L.G."/>
            <person name="Floudas D."/>
            <person name="Copeland A."/>
            <person name="Barry K.W."/>
            <person name="Cichocki N."/>
            <person name="Veneault-Fourrey C."/>
            <person name="LaButti K."/>
            <person name="Lindquist E.A."/>
            <person name="Lipzen A."/>
            <person name="Lundell T."/>
            <person name="Morin E."/>
            <person name="Murat C."/>
            <person name="Riley R."/>
            <person name="Ohm R."/>
            <person name="Sun H."/>
            <person name="Tunlid A."/>
            <person name="Henrissat B."/>
            <person name="Grigoriev I.V."/>
            <person name="Hibbett D.S."/>
            <person name="Martin F."/>
        </authorList>
    </citation>
    <scope>NUCLEOTIDE SEQUENCE [LARGE SCALE GENOMIC DNA]</scope>
    <source>
        <strain evidence="2">LaAM-08-1</strain>
    </source>
</reference>
<dbReference type="HOGENOM" id="CLU_2812799_0_0_1"/>
<dbReference type="AlphaFoldDB" id="A0A0C9XDT2"/>
<protein>
    <submittedName>
        <fullName evidence="1">Uncharacterized protein</fullName>
    </submittedName>
</protein>
<proteinExistence type="predicted"/>
<keyword evidence="2" id="KW-1185">Reference proteome</keyword>
<name>A0A0C9XDT2_9AGAR</name>
<reference evidence="1 2" key="1">
    <citation type="submission" date="2014-04" db="EMBL/GenBank/DDBJ databases">
        <authorList>
            <consortium name="DOE Joint Genome Institute"/>
            <person name="Kuo A."/>
            <person name="Kohler A."/>
            <person name="Nagy L.G."/>
            <person name="Floudas D."/>
            <person name="Copeland A."/>
            <person name="Barry K.W."/>
            <person name="Cichocki N."/>
            <person name="Veneault-Fourrey C."/>
            <person name="LaButti K."/>
            <person name="Lindquist E.A."/>
            <person name="Lipzen A."/>
            <person name="Lundell T."/>
            <person name="Morin E."/>
            <person name="Murat C."/>
            <person name="Sun H."/>
            <person name="Tunlid A."/>
            <person name="Henrissat B."/>
            <person name="Grigoriev I.V."/>
            <person name="Hibbett D.S."/>
            <person name="Martin F."/>
            <person name="Nordberg H.P."/>
            <person name="Cantor M.N."/>
            <person name="Hua S.X."/>
        </authorList>
    </citation>
    <scope>NUCLEOTIDE SEQUENCE [LARGE SCALE GENOMIC DNA]</scope>
    <source>
        <strain evidence="1 2">LaAM-08-1</strain>
    </source>
</reference>
<dbReference type="Proteomes" id="UP000054477">
    <property type="component" value="Unassembled WGS sequence"/>
</dbReference>
<organism evidence="1 2">
    <name type="scientific">Laccaria amethystina LaAM-08-1</name>
    <dbReference type="NCBI Taxonomy" id="1095629"/>
    <lineage>
        <taxon>Eukaryota</taxon>
        <taxon>Fungi</taxon>
        <taxon>Dikarya</taxon>
        <taxon>Basidiomycota</taxon>
        <taxon>Agaricomycotina</taxon>
        <taxon>Agaricomycetes</taxon>
        <taxon>Agaricomycetidae</taxon>
        <taxon>Agaricales</taxon>
        <taxon>Agaricineae</taxon>
        <taxon>Hydnangiaceae</taxon>
        <taxon>Laccaria</taxon>
    </lineage>
</organism>
<accession>A0A0C9XDT2</accession>
<evidence type="ECO:0000313" key="2">
    <source>
        <dbReference type="Proteomes" id="UP000054477"/>
    </source>
</evidence>
<dbReference type="EMBL" id="KN838585">
    <property type="protein sequence ID" value="KIK02991.1"/>
    <property type="molecule type" value="Genomic_DNA"/>
</dbReference>
<gene>
    <name evidence="1" type="ORF">K443DRAFT_503108</name>
</gene>